<evidence type="ECO:0000259" key="6">
    <source>
        <dbReference type="PROSITE" id="PS50835"/>
    </source>
</evidence>
<evidence type="ECO:0000256" key="2">
    <source>
        <dbReference type="ARBA" id="ARBA00041781"/>
    </source>
</evidence>
<evidence type="ECO:0000256" key="4">
    <source>
        <dbReference type="ARBA" id="ARBA00046458"/>
    </source>
</evidence>
<dbReference type="Pfam" id="PF24518">
    <property type="entry name" value="Ig_CD22"/>
    <property type="match status" value="1"/>
</dbReference>
<proteinExistence type="predicted"/>
<feature type="domain" description="Ig-like" evidence="6">
    <location>
        <begin position="280"/>
        <end position="371"/>
    </location>
</feature>
<organism evidence="7 8">
    <name type="scientific">Alosa alosa</name>
    <name type="common">allis shad</name>
    <dbReference type="NCBI Taxonomy" id="278164"/>
    <lineage>
        <taxon>Eukaryota</taxon>
        <taxon>Metazoa</taxon>
        <taxon>Chordata</taxon>
        <taxon>Craniata</taxon>
        <taxon>Vertebrata</taxon>
        <taxon>Euteleostomi</taxon>
        <taxon>Actinopterygii</taxon>
        <taxon>Neopterygii</taxon>
        <taxon>Teleostei</taxon>
        <taxon>Clupei</taxon>
        <taxon>Clupeiformes</taxon>
        <taxon>Clupeoidei</taxon>
        <taxon>Clupeidae</taxon>
        <taxon>Alosa</taxon>
    </lineage>
</organism>
<dbReference type="InterPro" id="IPR013783">
    <property type="entry name" value="Ig-like_fold"/>
</dbReference>
<dbReference type="InterPro" id="IPR003599">
    <property type="entry name" value="Ig_sub"/>
</dbReference>
<name>A0AAV6GUA8_9TELE</name>
<comment type="function">
    <text evidence="3">Most highly expressed siglec (sialic acid-binding immunoglobulin-like lectin) on B-cells that plays a role in various aspects of B-cell biology including differentiation, antigen presentation, and trafficking to bone marrow. Binds to alpha 2,6-linked sialic acid residues of surface molecules such as CD22 itself, CD45 and IgM in a cis configuration. Can also bind to ligands on other cells as an adhesion molecule in a trans configuration. Acts as an inhibitory coreceptor on the surface of B-cells and inhibits B-cell receptor induced signaling, characterized by inhibition of the calcium mobilization and cellular activation. Mechanistically, the immunoreceptor tyrosine-based inhibitory motif domain is phosphorylated by the Src kinase LYN, which in turn leads to the recruitment of the protein tyrosine phosphatase 1/PTPN6, leading to the negative regulation of BCR signaling. If this negative signaling from is of sufficient strength, apoptosis of the B-cell can be induced.</text>
</comment>
<comment type="caution">
    <text evidence="7">The sequence shown here is derived from an EMBL/GenBank/DDBJ whole genome shotgun (WGS) entry which is preliminary data.</text>
</comment>
<dbReference type="EMBL" id="JADWDJ010000007">
    <property type="protein sequence ID" value="KAG5278644.1"/>
    <property type="molecule type" value="Genomic_DNA"/>
</dbReference>
<evidence type="ECO:0000313" key="8">
    <source>
        <dbReference type="Proteomes" id="UP000823561"/>
    </source>
</evidence>
<dbReference type="SUPFAM" id="SSF48726">
    <property type="entry name" value="Immunoglobulin"/>
    <property type="match status" value="4"/>
</dbReference>
<sequence>MSAVQCVGDVLYSTTSVCGLKGASVVLPCAYRYSWIGHYWRGEWYEERSGRVRGHNPPNYDCSLKIDKLTDDHSGVYQFRFYTTLHRSWITSKPGITVTVTDLKVKEIDVGDENQAKVTCSTSCSLHSELQYVWYKTGQTLQDRTTASILVYEVASYSCAVSGHEALRSPAKCVPDKQCWGVTYSYENSCVLLGSAVDIPCTYLHPKDDSINNTFWFNKQKSNNPPEDLNLADEYKNHVEYLGNNKSSCTLRLKDIRVSHSGEYAFRFTTTEGESYSGLPGVNISVTALQVLTHPEAVTEGERVTLTCDTTCALSKDLTFIWYKNGQPVTYKHTTRDNKLHLNPVSSEDAGSYSCAVKGHESLSSNDVSLNVRYRPTHVSVSISPSDGIKEGTSVTLTCSSDANPPVHTYTWYMKSGAESLVRGTGESISFNVTSNTSGLYYCEAQNELGSQNSTDAAVPPKEVAAMILTATITTLIILAVLLMLGILRLSSKKKAKMTADTRTTNANTQSDAGLVYSTVTVRATTSDPTQRVTTHDQDDVQYANVQINPSKRQEVPLYSTVQMPQSSAQDVANASVQFHRRSAATRAEDDSVTYSTVHKQ</sequence>
<keyword evidence="8" id="KW-1185">Reference proteome</keyword>
<dbReference type="InterPro" id="IPR036179">
    <property type="entry name" value="Ig-like_dom_sf"/>
</dbReference>
<dbReference type="AlphaFoldDB" id="A0AAV6GUA8"/>
<dbReference type="Gene3D" id="2.60.40.10">
    <property type="entry name" value="Immunoglobulins"/>
    <property type="match status" value="4"/>
</dbReference>
<keyword evidence="5" id="KW-0472">Membrane</keyword>
<dbReference type="PROSITE" id="PS50835">
    <property type="entry name" value="IG_LIKE"/>
    <property type="match status" value="3"/>
</dbReference>
<dbReference type="Proteomes" id="UP000823561">
    <property type="component" value="Chromosome 7"/>
</dbReference>
<accession>A0AAV6GUA8</accession>
<protein>
    <recommendedName>
        <fullName evidence="1">B-cell receptor CD22</fullName>
    </recommendedName>
    <alternativeName>
        <fullName evidence="2">Sialic acid-binding Ig-like lectin 2</fullName>
    </alternativeName>
</protein>
<evidence type="ECO:0000313" key="7">
    <source>
        <dbReference type="EMBL" id="KAG5278644.1"/>
    </source>
</evidence>
<keyword evidence="5" id="KW-0812">Transmembrane</keyword>
<evidence type="ECO:0000256" key="5">
    <source>
        <dbReference type="SAM" id="Phobius"/>
    </source>
</evidence>
<dbReference type="InterPro" id="IPR056386">
    <property type="entry name" value="Ig_CD22"/>
</dbReference>
<dbReference type="Pfam" id="PF13895">
    <property type="entry name" value="Ig_2"/>
    <property type="match status" value="2"/>
</dbReference>
<dbReference type="PANTHER" id="PTHR46013:SF4">
    <property type="entry name" value="B-CELL RECEPTOR CD22-RELATED"/>
    <property type="match status" value="1"/>
</dbReference>
<feature type="domain" description="Ig-like" evidence="6">
    <location>
        <begin position="94"/>
        <end position="175"/>
    </location>
</feature>
<evidence type="ECO:0000256" key="1">
    <source>
        <dbReference type="ARBA" id="ARBA00040106"/>
    </source>
</evidence>
<dbReference type="SMART" id="SM00409">
    <property type="entry name" value="IG"/>
    <property type="match status" value="4"/>
</dbReference>
<dbReference type="PANTHER" id="PTHR46013">
    <property type="entry name" value="VASCULAR CELL ADHESION MOLECULE 1"/>
    <property type="match status" value="1"/>
</dbReference>
<keyword evidence="5" id="KW-1133">Transmembrane helix</keyword>
<reference evidence="7" key="1">
    <citation type="submission" date="2020-10" db="EMBL/GenBank/DDBJ databases">
        <title>Chromosome-scale genome assembly of the Allis shad, Alosa alosa.</title>
        <authorList>
            <person name="Margot Z."/>
            <person name="Christophe K."/>
            <person name="Cabau C."/>
            <person name="Louis A."/>
            <person name="Berthelot C."/>
            <person name="Parey E."/>
            <person name="Roest Crollius H."/>
            <person name="Montfort J."/>
            <person name="Robinson-Rechavi M."/>
            <person name="Bucao C."/>
            <person name="Bouchez O."/>
            <person name="Gislard M."/>
            <person name="Lluch J."/>
            <person name="Milhes M."/>
            <person name="Lampietro C."/>
            <person name="Lopez Roques C."/>
            <person name="Donnadieu C."/>
            <person name="Braasch I."/>
            <person name="Desvignes T."/>
            <person name="Postlethwait J."/>
            <person name="Bobe J."/>
            <person name="Guiguen Y."/>
        </authorList>
    </citation>
    <scope>NUCLEOTIDE SEQUENCE</scope>
    <source>
        <strain evidence="7">M-15738</strain>
        <tissue evidence="7">Blood</tissue>
    </source>
</reference>
<dbReference type="InterPro" id="IPR007110">
    <property type="entry name" value="Ig-like_dom"/>
</dbReference>
<feature type="transmembrane region" description="Helical" evidence="5">
    <location>
        <begin position="464"/>
        <end position="488"/>
    </location>
</feature>
<comment type="subunit">
    <text evidence="4">Predominantly monomer of isoform CD22-beta. Also found as heterodimer of isoform CD22-beta and a shorter isoform. Interacts with PTPN6/SHP-1, LYN, SYK, PIK3R1/PIK3R2 and PLCG1 upon phosphorylation. Interacts with GRB2, INPP5D and SHC1 upon phosphorylation. May form a complex with INPP5D/SHIP, GRB2 and SHC1.</text>
</comment>
<gene>
    <name evidence="7" type="ORF">AALO_G00101200</name>
</gene>
<feature type="domain" description="Ig-like" evidence="6">
    <location>
        <begin position="376"/>
        <end position="465"/>
    </location>
</feature>
<dbReference type="InterPro" id="IPR003598">
    <property type="entry name" value="Ig_sub2"/>
</dbReference>
<dbReference type="SMART" id="SM00408">
    <property type="entry name" value="IGc2"/>
    <property type="match status" value="2"/>
</dbReference>
<evidence type="ECO:0000256" key="3">
    <source>
        <dbReference type="ARBA" id="ARBA00045430"/>
    </source>
</evidence>